<protein>
    <recommendedName>
        <fullName evidence="1">Reverse transcriptase/retrotransposon-derived protein RNase H-like domain-containing protein</fullName>
    </recommendedName>
</protein>
<dbReference type="InterPro" id="IPR041577">
    <property type="entry name" value="RT_RNaseH_2"/>
</dbReference>
<dbReference type="Pfam" id="PF17919">
    <property type="entry name" value="RT_RNaseH_2"/>
    <property type="match status" value="1"/>
</dbReference>
<dbReference type="PANTHER" id="PTHR33064">
    <property type="entry name" value="POL PROTEIN"/>
    <property type="match status" value="1"/>
</dbReference>
<proteinExistence type="predicted"/>
<organism evidence="2 3">
    <name type="scientific">Brachionus calyciflorus</name>
    <dbReference type="NCBI Taxonomy" id="104777"/>
    <lineage>
        <taxon>Eukaryota</taxon>
        <taxon>Metazoa</taxon>
        <taxon>Spiralia</taxon>
        <taxon>Gnathifera</taxon>
        <taxon>Rotifera</taxon>
        <taxon>Eurotatoria</taxon>
        <taxon>Monogononta</taxon>
        <taxon>Pseudotrocha</taxon>
        <taxon>Ploima</taxon>
        <taxon>Brachionidae</taxon>
        <taxon>Brachionus</taxon>
    </lineage>
</organism>
<sequence>MLESNLIRPSKSPYSSPVHLVKKADGKPKIFEETLAFIGLTSDYRKFVQDYGKISYPLHELTKNNVKFIWDKECQIAFDTLNEGLTKEPILTLPDFKKRFYLEVDACAVLSQKDEDGNYRLL</sequence>
<gene>
    <name evidence="2" type="ORF">OXX778_LOCUS17425</name>
</gene>
<dbReference type="OrthoDB" id="427924at2759"/>
<dbReference type="PANTHER" id="PTHR33064:SF37">
    <property type="entry name" value="RIBONUCLEASE H"/>
    <property type="match status" value="1"/>
</dbReference>
<dbReference type="InterPro" id="IPR051320">
    <property type="entry name" value="Viral_Replic_Matur_Polypro"/>
</dbReference>
<evidence type="ECO:0000259" key="1">
    <source>
        <dbReference type="Pfam" id="PF17919"/>
    </source>
</evidence>
<keyword evidence="3" id="KW-1185">Reference proteome</keyword>
<feature type="domain" description="Reverse transcriptase/retrotransposon-derived protein RNase H-like" evidence="1">
    <location>
        <begin position="70"/>
        <end position="119"/>
    </location>
</feature>
<dbReference type="EMBL" id="CAJNOC010004441">
    <property type="protein sequence ID" value="CAF1021957.1"/>
    <property type="molecule type" value="Genomic_DNA"/>
</dbReference>
<dbReference type="SUPFAM" id="SSF56672">
    <property type="entry name" value="DNA/RNA polymerases"/>
    <property type="match status" value="2"/>
</dbReference>
<comment type="caution">
    <text evidence="2">The sequence shown here is derived from an EMBL/GenBank/DDBJ whole genome shotgun (WGS) entry which is preliminary data.</text>
</comment>
<dbReference type="Gene3D" id="3.30.70.270">
    <property type="match status" value="1"/>
</dbReference>
<accession>A0A814IDC3</accession>
<dbReference type="FunFam" id="3.30.70.270:FF:000020">
    <property type="entry name" value="Transposon Tf2-6 polyprotein-like Protein"/>
    <property type="match status" value="1"/>
</dbReference>
<dbReference type="AlphaFoldDB" id="A0A814IDC3"/>
<evidence type="ECO:0000313" key="2">
    <source>
        <dbReference type="EMBL" id="CAF1021957.1"/>
    </source>
</evidence>
<name>A0A814IDC3_9BILA</name>
<evidence type="ECO:0000313" key="3">
    <source>
        <dbReference type="Proteomes" id="UP000663879"/>
    </source>
</evidence>
<dbReference type="InterPro" id="IPR043128">
    <property type="entry name" value="Rev_trsase/Diguanyl_cyclase"/>
</dbReference>
<reference evidence="2" key="1">
    <citation type="submission" date="2021-02" db="EMBL/GenBank/DDBJ databases">
        <authorList>
            <person name="Nowell W R."/>
        </authorList>
    </citation>
    <scope>NUCLEOTIDE SEQUENCE</scope>
    <source>
        <strain evidence="2">Ploen Becks lab</strain>
    </source>
</reference>
<dbReference type="InterPro" id="IPR043502">
    <property type="entry name" value="DNA/RNA_pol_sf"/>
</dbReference>
<dbReference type="Proteomes" id="UP000663879">
    <property type="component" value="Unassembled WGS sequence"/>
</dbReference>